<evidence type="ECO:0000313" key="3">
    <source>
        <dbReference type="EMBL" id="AKV58476.1"/>
    </source>
</evidence>
<dbReference type="RefSeq" id="WP_052204482.1">
    <property type="nucleotide sequence ID" value="NZ_CP012342.1"/>
</dbReference>
<feature type="compositionally biased region" description="Low complexity" evidence="1">
    <location>
        <begin position="312"/>
        <end position="355"/>
    </location>
</feature>
<name>A0A0K1RB87_9CORY</name>
<keyword evidence="2" id="KW-0812">Transmembrane</keyword>
<feature type="transmembrane region" description="Helical" evidence="2">
    <location>
        <begin position="92"/>
        <end position="111"/>
    </location>
</feature>
<keyword evidence="2" id="KW-1133">Transmembrane helix</keyword>
<feature type="transmembrane region" description="Helical" evidence="2">
    <location>
        <begin position="139"/>
        <end position="164"/>
    </location>
</feature>
<feature type="transmembrane region" description="Helical" evidence="2">
    <location>
        <begin position="65"/>
        <end position="85"/>
    </location>
</feature>
<evidence type="ECO:0000313" key="4">
    <source>
        <dbReference type="Proteomes" id="UP000060016"/>
    </source>
</evidence>
<reference evidence="3 4" key="1">
    <citation type="submission" date="2015-08" db="EMBL/GenBank/DDBJ databases">
        <authorList>
            <person name="Babu N.S."/>
            <person name="Beckwith C.J."/>
            <person name="Beseler K.G."/>
            <person name="Brison A."/>
            <person name="Carone J.V."/>
            <person name="Caskin T.P."/>
            <person name="Diamond M."/>
            <person name="Durham M.E."/>
            <person name="Foxe J.M."/>
            <person name="Go M."/>
            <person name="Henderson B.A."/>
            <person name="Jones I.B."/>
            <person name="McGettigan J.A."/>
            <person name="Micheletti S.J."/>
            <person name="Nasrallah M.E."/>
            <person name="Ortiz D."/>
            <person name="Piller C.R."/>
            <person name="Privatt S.R."/>
            <person name="Schneider S.L."/>
            <person name="Sharp S."/>
            <person name="Smith T.C."/>
            <person name="Stanton J.D."/>
            <person name="Ullery H.E."/>
            <person name="Wilson R.J."/>
            <person name="Serrano M.G."/>
            <person name="Buck G."/>
            <person name="Lee V."/>
            <person name="Wang Y."/>
            <person name="Carvalho R."/>
            <person name="Voegtly L."/>
            <person name="Shi R."/>
            <person name="Duckworth R."/>
            <person name="Johnson A."/>
            <person name="Loviza R."/>
            <person name="Walstead R."/>
            <person name="Shah Z."/>
            <person name="Kiflezghi M."/>
            <person name="Wade K."/>
            <person name="Ball S.L."/>
            <person name="Bradley K.W."/>
            <person name="Asai D.J."/>
            <person name="Bowman C.A."/>
            <person name="Russell D.A."/>
            <person name="Pope W.H."/>
            <person name="Jacobs-Sera D."/>
            <person name="Hendrix R.W."/>
            <person name="Hatfull G.F."/>
        </authorList>
    </citation>
    <scope>NUCLEOTIDE SEQUENCE [LARGE SCALE GENOMIC DNA]</scope>
    <source>
        <strain evidence="3 4">PUDD_83A45</strain>
    </source>
</reference>
<keyword evidence="4" id="KW-1185">Reference proteome</keyword>
<feature type="transmembrane region" description="Helical" evidence="2">
    <location>
        <begin position="222"/>
        <end position="240"/>
    </location>
</feature>
<feature type="region of interest" description="Disordered" evidence="1">
    <location>
        <begin position="302"/>
        <end position="355"/>
    </location>
</feature>
<evidence type="ECO:0000256" key="1">
    <source>
        <dbReference type="SAM" id="MobiDB-lite"/>
    </source>
</evidence>
<protein>
    <submittedName>
        <fullName evidence="3">Uncharacterized protein</fullName>
    </submittedName>
</protein>
<feature type="transmembrane region" description="Helical" evidence="2">
    <location>
        <begin position="185"/>
        <end position="202"/>
    </location>
</feature>
<gene>
    <name evidence="3" type="ORF">AK829_04020</name>
</gene>
<dbReference type="AlphaFoldDB" id="A0A0K1RB87"/>
<sequence>MVTLFLLTIASGFLRYHTLTGSLLGDEFFTVRNLYGYKKYVDSDGLTETGFDFKMTMQGETFNHWTAIPLAAAGVLGLYLTAVILTRSARSWWATPVFGLVASLTQFFWVMHLANFKVKWIFDDADVERKFDLFGETEFTIGLGVWCWMALGLIGAAISVFELIRMRRNGQAQALFGPVAPASKHWIMMAAAAVATLLFALLAQDAARATASRWNPTWFYGFAYWAFIVSIGVAVLVGLLKRWTLAWVITAIVSWWLFAWFFISDIQTENALWQNNPGGVAVWVICALIGIIASARGLRLATRSPQPPAQPKKPAQQQQTWGSPQPQQTWGSLQPQQPQPWGSPQQRPSQGPFSR</sequence>
<dbReference type="STRING" id="156976.AK829_04020"/>
<feature type="transmembrane region" description="Helical" evidence="2">
    <location>
        <begin position="278"/>
        <end position="298"/>
    </location>
</feature>
<dbReference type="KEGG" id="crie:AK829_04020"/>
<proteinExistence type="predicted"/>
<accession>A0A0K1RB87</accession>
<feature type="transmembrane region" description="Helical" evidence="2">
    <location>
        <begin position="245"/>
        <end position="263"/>
    </location>
</feature>
<dbReference type="PATRIC" id="fig|156976.3.peg.793"/>
<organism evidence="3 4">
    <name type="scientific">Corynebacterium riegelii</name>
    <dbReference type="NCBI Taxonomy" id="156976"/>
    <lineage>
        <taxon>Bacteria</taxon>
        <taxon>Bacillati</taxon>
        <taxon>Actinomycetota</taxon>
        <taxon>Actinomycetes</taxon>
        <taxon>Mycobacteriales</taxon>
        <taxon>Corynebacteriaceae</taxon>
        <taxon>Corynebacterium</taxon>
    </lineage>
</organism>
<evidence type="ECO:0000256" key="2">
    <source>
        <dbReference type="SAM" id="Phobius"/>
    </source>
</evidence>
<keyword evidence="2" id="KW-0472">Membrane</keyword>
<dbReference type="EMBL" id="CP012342">
    <property type="protein sequence ID" value="AKV58476.1"/>
    <property type="molecule type" value="Genomic_DNA"/>
</dbReference>
<dbReference type="Proteomes" id="UP000060016">
    <property type="component" value="Chromosome"/>
</dbReference>